<organism evidence="1 2">
    <name type="scientific">Bosea vaviloviae</name>
    <dbReference type="NCBI Taxonomy" id="1526658"/>
    <lineage>
        <taxon>Bacteria</taxon>
        <taxon>Pseudomonadati</taxon>
        <taxon>Pseudomonadota</taxon>
        <taxon>Alphaproteobacteria</taxon>
        <taxon>Hyphomicrobiales</taxon>
        <taxon>Boseaceae</taxon>
        <taxon>Bosea</taxon>
    </lineage>
</organism>
<accession>A0A0N1N3Y0</accession>
<dbReference type="AlphaFoldDB" id="A0A0N1N3Y0"/>
<gene>
    <name evidence="1" type="ORF">AE618_08855</name>
</gene>
<dbReference type="EMBL" id="LGSZ01000031">
    <property type="protein sequence ID" value="KPH81156.1"/>
    <property type="molecule type" value="Genomic_DNA"/>
</dbReference>
<evidence type="ECO:0000313" key="1">
    <source>
        <dbReference type="EMBL" id="KPH81156.1"/>
    </source>
</evidence>
<protein>
    <submittedName>
        <fullName evidence="1">Uncharacterized protein</fullName>
    </submittedName>
</protein>
<proteinExistence type="predicted"/>
<dbReference type="Proteomes" id="UP000037822">
    <property type="component" value="Unassembled WGS sequence"/>
</dbReference>
<evidence type="ECO:0000313" key="2">
    <source>
        <dbReference type="Proteomes" id="UP000037822"/>
    </source>
</evidence>
<comment type="caution">
    <text evidence="1">The sequence shown here is derived from an EMBL/GenBank/DDBJ whole genome shotgun (WGS) entry which is preliminary data.</text>
</comment>
<sequence>MPKPRNRFADLPPITDFESCQRVRPMLLHRVGDAFEVWRSCEDKSCRRAKSCRRGDGTCLFAFMAAQPDAARRLLFYTVKNRIAGLSPDEAWAQAQARVADEIARYGG</sequence>
<keyword evidence="2" id="KW-1185">Reference proteome</keyword>
<name>A0A0N1N3Y0_9HYPH</name>
<dbReference type="OrthoDB" id="8161184at2"/>
<dbReference type="RefSeq" id="WP_054208699.1">
    <property type="nucleotide sequence ID" value="NZ_LGSZ01000031.1"/>
</dbReference>
<dbReference type="PATRIC" id="fig|1526658.3.peg.5256"/>
<reference evidence="1 2" key="1">
    <citation type="submission" date="2015-07" db="EMBL/GenBank/DDBJ databases">
        <title>Whole genome sequencing of Bosea vaviloviae isolated from cave pool.</title>
        <authorList>
            <person name="Tan N.E.H."/>
            <person name="Lee Y.P."/>
            <person name="Gan H.M."/>
            <person name="Barton H."/>
            <person name="Savka M.A."/>
        </authorList>
    </citation>
    <scope>NUCLEOTIDE SEQUENCE [LARGE SCALE GENOMIC DNA]</scope>
    <source>
        <strain evidence="1 2">SD260</strain>
    </source>
</reference>